<reference evidence="3 4" key="1">
    <citation type="journal article" date="2013" name="PLoS Genet.">
        <title>Genomic mechanisms accounting for the adaptation to parasitism in nematode-trapping fungi.</title>
        <authorList>
            <person name="Meerupati T."/>
            <person name="Andersson K.M."/>
            <person name="Friman E."/>
            <person name="Kumar D."/>
            <person name="Tunlid A."/>
            <person name="Ahren D."/>
        </authorList>
    </citation>
    <scope>NUCLEOTIDE SEQUENCE [LARGE SCALE GENOMIC DNA]</scope>
    <source>
        <strain evidence="3 4">CBS 200.50</strain>
    </source>
</reference>
<dbReference type="PANTHER" id="PTHR10362">
    <property type="entry name" value="HISTIDINE AMMONIA-LYASE"/>
    <property type="match status" value="1"/>
</dbReference>
<dbReference type="CDD" id="cd00332">
    <property type="entry name" value="PAL-HAL"/>
    <property type="match status" value="1"/>
</dbReference>
<sequence length="762" mass="82614">MHDVLVQLMPESQATSPHFDETLATLKECMKADKVLLDGESLSIAGVVAVAKKHTRADVTDAEKLDKRTAASVDCLREHLKKGYQVYGVSTGFGGSADSRTTNLTGLQTALLQTIQSGVLTEVDFAPEKAISDIGFHSMPASWVRATMLVRCNHLLRGHSGIRYLVLKSILTLLDNNMTPVVPLRGSISASGDLMPMAYIAGVLEGNPDIKVCWEKEEGTSIIPAPEALAAVGLQALTLGPKEGLGLLNGSSASTAVATLAIYETNQLLVLAQAIIGMACEALVGNAESFHHIIAAVRPHKGQIEVARNIRYFLQESKLAELPERKNRCRPGLFQDRYTLRGSSQWIGPQLEDMQLSTNQIRIELNSTQDNPVIDVETDDVYLGCNFQAASTTSAMEKARLSLQMAGKLLFSVSSELINPDLNRGLPSNLCTDDPSLSFHTKGVDINMAAYMSELAFLANPVSSHVQSAEMNNQSINSLALISARYTMQAVEIVSLMTAANLYVVCQALDLRALHTSFKMAFEEVIGNIVQEILADGMDKESLNRLHTILVATMRESWTNSSKDNLDVRCRKLSENLTGCVISMANAAKNNSGSDQVCTPTVKSIDLFAQRLQSESMSLFQSKLAAFVENPCTEDFLGRASKRLYQFVRHELAVPFHQGYDEHPTVPTKTKFGRERRTVGGWISIIYAALRDGRIGVPLADCHKFLPLTKSNESMNSHTNGTTNGVTNGVANGTNGAANEHPLGHMNGGANGHSNGHSHGNI</sequence>
<dbReference type="Gene3D" id="1.20.200.10">
    <property type="entry name" value="Fumarase/aspartase (Central domain)"/>
    <property type="match status" value="1"/>
</dbReference>
<accession>S8BXW3</accession>
<dbReference type="InterPro" id="IPR005922">
    <property type="entry name" value="Phe_NH3-lyase"/>
</dbReference>
<evidence type="ECO:0000256" key="1">
    <source>
        <dbReference type="ARBA" id="ARBA00007238"/>
    </source>
</evidence>
<dbReference type="OMA" id="GNFHGDY"/>
<gene>
    <name evidence="3" type="ORF">H072_5961</name>
</gene>
<reference evidence="4" key="2">
    <citation type="submission" date="2013-04" db="EMBL/GenBank/DDBJ databases">
        <title>Genomic mechanisms accounting for the adaptation to parasitism in nematode-trapping fungi.</title>
        <authorList>
            <person name="Ahren D.G."/>
        </authorList>
    </citation>
    <scope>NUCLEOTIDE SEQUENCE [LARGE SCALE GENOMIC DNA]</scope>
    <source>
        <strain evidence="4">CBS 200.50</strain>
    </source>
</reference>
<dbReference type="InterPro" id="IPR024083">
    <property type="entry name" value="Fumarase/histidase_N"/>
</dbReference>
<dbReference type="InterPro" id="IPR008948">
    <property type="entry name" value="L-Aspartase-like"/>
</dbReference>
<dbReference type="InterPro" id="IPR001106">
    <property type="entry name" value="Aromatic_Lyase"/>
</dbReference>
<dbReference type="NCBIfam" id="TIGR01226">
    <property type="entry name" value="phe_am_lyase"/>
    <property type="match status" value="1"/>
</dbReference>
<organism evidence="3 4">
    <name type="scientific">Dactylellina haptotyla (strain CBS 200.50)</name>
    <name type="common">Nematode-trapping fungus</name>
    <name type="synonym">Monacrosporium haptotylum</name>
    <dbReference type="NCBI Taxonomy" id="1284197"/>
    <lineage>
        <taxon>Eukaryota</taxon>
        <taxon>Fungi</taxon>
        <taxon>Dikarya</taxon>
        <taxon>Ascomycota</taxon>
        <taxon>Pezizomycotina</taxon>
        <taxon>Orbiliomycetes</taxon>
        <taxon>Orbiliales</taxon>
        <taxon>Orbiliaceae</taxon>
        <taxon>Dactylellina</taxon>
    </lineage>
</organism>
<dbReference type="Proteomes" id="UP000015100">
    <property type="component" value="Unassembled WGS sequence"/>
</dbReference>
<evidence type="ECO:0000256" key="2">
    <source>
        <dbReference type="RuleBase" id="RU003954"/>
    </source>
</evidence>
<dbReference type="Gene3D" id="1.10.274.20">
    <property type="entry name" value="Phenylalanine ammonia-lyase 1, domain 3"/>
    <property type="match status" value="1"/>
</dbReference>
<proteinExistence type="inferred from homology"/>
<evidence type="ECO:0000313" key="4">
    <source>
        <dbReference type="Proteomes" id="UP000015100"/>
    </source>
</evidence>
<dbReference type="SUPFAM" id="SSF48557">
    <property type="entry name" value="L-aspartase-like"/>
    <property type="match status" value="1"/>
</dbReference>
<dbReference type="OrthoDB" id="10051290at2759"/>
<comment type="similarity">
    <text evidence="1 2">Belongs to the PAL/histidase family.</text>
</comment>
<name>S8BXW3_DACHA</name>
<dbReference type="EMBL" id="AQGS01000433">
    <property type="protein sequence ID" value="EPS40182.1"/>
    <property type="molecule type" value="Genomic_DNA"/>
</dbReference>
<dbReference type="InterPro" id="IPR023144">
    <property type="entry name" value="Phe_NH3-lyase_shielding_dom_sf"/>
</dbReference>
<comment type="caution">
    <text evidence="3">The sequence shown here is derived from an EMBL/GenBank/DDBJ whole genome shotgun (WGS) entry which is preliminary data.</text>
</comment>
<dbReference type="Gene3D" id="1.10.275.10">
    <property type="entry name" value="Fumarase/aspartase (N-terminal domain)"/>
    <property type="match status" value="1"/>
</dbReference>
<keyword evidence="2" id="KW-0456">Lyase</keyword>
<dbReference type="GO" id="GO:0006559">
    <property type="term" value="P:L-phenylalanine catabolic process"/>
    <property type="evidence" value="ECO:0007669"/>
    <property type="project" value="InterPro"/>
</dbReference>
<dbReference type="GO" id="GO:0016841">
    <property type="term" value="F:ammonia-lyase activity"/>
    <property type="evidence" value="ECO:0007669"/>
    <property type="project" value="InterPro"/>
</dbReference>
<protein>
    <recommendedName>
        <fullName evidence="5">Phenylalanine ammonia-lyase</fullName>
    </recommendedName>
</protein>
<keyword evidence="4" id="KW-1185">Reference proteome</keyword>
<dbReference type="Pfam" id="PF00221">
    <property type="entry name" value="Lyase_aromatic"/>
    <property type="match status" value="1"/>
</dbReference>
<dbReference type="STRING" id="1284197.S8BXW3"/>
<evidence type="ECO:0008006" key="5">
    <source>
        <dbReference type="Google" id="ProtNLM"/>
    </source>
</evidence>
<evidence type="ECO:0000313" key="3">
    <source>
        <dbReference type="EMBL" id="EPS40182.1"/>
    </source>
</evidence>
<dbReference type="eggNOG" id="KOG0222">
    <property type="taxonomic scope" value="Eukaryota"/>
</dbReference>
<dbReference type="AlphaFoldDB" id="S8BXW3"/>
<dbReference type="GO" id="GO:0005737">
    <property type="term" value="C:cytoplasm"/>
    <property type="evidence" value="ECO:0007669"/>
    <property type="project" value="InterPro"/>
</dbReference>
<dbReference type="HOGENOM" id="CLU_014801_3_1_1"/>